<evidence type="ECO:0000259" key="6">
    <source>
        <dbReference type="PROSITE" id="PS50106"/>
    </source>
</evidence>
<evidence type="ECO:0000313" key="8">
    <source>
        <dbReference type="Proteomes" id="UP000825258"/>
    </source>
</evidence>
<dbReference type="Gene3D" id="2.30.42.10">
    <property type="match status" value="1"/>
</dbReference>
<keyword evidence="8" id="KW-1185">Reference proteome</keyword>
<dbReference type="InterPro" id="IPR029045">
    <property type="entry name" value="ClpP/crotonase-like_dom_sf"/>
</dbReference>
<evidence type="ECO:0000256" key="1">
    <source>
        <dbReference type="ARBA" id="ARBA00009179"/>
    </source>
</evidence>
<dbReference type="CDD" id="cd06782">
    <property type="entry name" value="cpPDZ_CPP-like"/>
    <property type="match status" value="1"/>
</dbReference>
<dbReference type="SUPFAM" id="SSF52096">
    <property type="entry name" value="ClpP/crotonase"/>
    <property type="match status" value="1"/>
</dbReference>
<dbReference type="SUPFAM" id="SSF50156">
    <property type="entry name" value="PDZ domain-like"/>
    <property type="match status" value="1"/>
</dbReference>
<comment type="similarity">
    <text evidence="1 5">Belongs to the peptidase S41A family.</text>
</comment>
<sequence>MSSSRKIFFPLALSIAVAFGLLLGNKLSRNNDVASTVSGKNKLNRLLDFIDREYVDDVNTDSIVDITVDKILENLDPHSIYINKKDLVAVSESMNGNFVGIGVNFYMYKDTVAIIKTIKDGPSEKAGLKAGDRILFAENFQLFDKKISNDTLFSKLKGEVGSEVNLTIFRKSTNKKFKLKVKRDVIPIKSVDVALKVSDEVGYIKINRFAETTYNEFHKGLLKLKAQGIKSLIVDVRGNGGGYLEMAEKIADEFLKDKELIVKTKNKKGNEDLSFATEEGDFESGKIYVLIDENTASASEILAGAIQDNDRGTIVGRRSFGKGLVQREMPLGDGSAVRLTVARYYTPSGRSIQKPFEDKADGYFNEFEKRFANGELYEADSIKVADSLKYKTIKKGRIVYGGGGIIPDVFVPLSSNHGEEATTMIMQSGLVDYFVFEELDKNRAFFEKLSLENLKTEIFANDKYFNDFQNYVAQGGFLMDYSNKEKILTYLYAEFVRQLFSDEAHYKIILQEDAMVKKVLELK</sequence>
<name>A0ABM7S8A6_9FLAO</name>
<dbReference type="RefSeq" id="WP_221259179.1">
    <property type="nucleotide sequence ID" value="NZ_AP024749.1"/>
</dbReference>
<proteinExistence type="inferred from homology"/>
<evidence type="ECO:0000313" key="7">
    <source>
        <dbReference type="EMBL" id="BCY27565.1"/>
    </source>
</evidence>
<evidence type="ECO:0000256" key="3">
    <source>
        <dbReference type="ARBA" id="ARBA00022801"/>
    </source>
</evidence>
<dbReference type="Gene3D" id="3.90.226.10">
    <property type="entry name" value="2-enoyl-CoA Hydratase, Chain A, domain 1"/>
    <property type="match status" value="1"/>
</dbReference>
<organism evidence="7 8">
    <name type="scientific">Flavobacterium okayamense</name>
    <dbReference type="NCBI Taxonomy" id="2830782"/>
    <lineage>
        <taxon>Bacteria</taxon>
        <taxon>Pseudomonadati</taxon>
        <taxon>Bacteroidota</taxon>
        <taxon>Flavobacteriia</taxon>
        <taxon>Flavobacteriales</taxon>
        <taxon>Flavobacteriaceae</taxon>
        <taxon>Flavobacterium</taxon>
    </lineage>
</organism>
<dbReference type="InterPro" id="IPR004447">
    <property type="entry name" value="Peptidase_S41A"/>
</dbReference>
<dbReference type="EMBL" id="AP024749">
    <property type="protein sequence ID" value="BCY27565.1"/>
    <property type="molecule type" value="Genomic_DNA"/>
</dbReference>
<dbReference type="PROSITE" id="PS50106">
    <property type="entry name" value="PDZ"/>
    <property type="match status" value="1"/>
</dbReference>
<dbReference type="Pfam" id="PF03572">
    <property type="entry name" value="Peptidase_S41"/>
    <property type="match status" value="1"/>
</dbReference>
<gene>
    <name evidence="7" type="ORF">KK2020170_04330</name>
</gene>
<evidence type="ECO:0000256" key="4">
    <source>
        <dbReference type="ARBA" id="ARBA00022825"/>
    </source>
</evidence>
<dbReference type="NCBIfam" id="TIGR00225">
    <property type="entry name" value="prc"/>
    <property type="match status" value="1"/>
</dbReference>
<keyword evidence="3 5" id="KW-0378">Hydrolase</keyword>
<protein>
    <submittedName>
        <fullName evidence="7">Peptidase S41</fullName>
    </submittedName>
</protein>
<dbReference type="CDD" id="cd07560">
    <property type="entry name" value="Peptidase_S41_CPP"/>
    <property type="match status" value="1"/>
</dbReference>
<dbReference type="PANTHER" id="PTHR32060">
    <property type="entry name" value="TAIL-SPECIFIC PROTEASE"/>
    <property type="match status" value="1"/>
</dbReference>
<dbReference type="Proteomes" id="UP000825258">
    <property type="component" value="Chromosome"/>
</dbReference>
<reference evidence="7 8" key="1">
    <citation type="submission" date="2021-06" db="EMBL/GenBank/DDBJ databases">
        <title>Whole genome sequences of Flavobacterium sp. KK2020170 and assembly.</title>
        <authorList>
            <person name="Kitahara K."/>
            <person name="Miyoshi S."/>
            <person name="Uesaka K."/>
        </authorList>
    </citation>
    <scope>NUCLEOTIDE SEQUENCE [LARGE SCALE GENOMIC DNA]</scope>
    <source>
        <strain evidence="7 8">KK2020170</strain>
    </source>
</reference>
<dbReference type="Gene3D" id="3.30.750.44">
    <property type="match status" value="1"/>
</dbReference>
<accession>A0ABM7S8A6</accession>
<dbReference type="PANTHER" id="PTHR32060:SF30">
    <property type="entry name" value="CARBOXY-TERMINAL PROCESSING PROTEASE CTPA"/>
    <property type="match status" value="1"/>
</dbReference>
<dbReference type="InterPro" id="IPR036034">
    <property type="entry name" value="PDZ_sf"/>
</dbReference>
<dbReference type="Pfam" id="PF13180">
    <property type="entry name" value="PDZ_2"/>
    <property type="match status" value="1"/>
</dbReference>
<dbReference type="InterPro" id="IPR001478">
    <property type="entry name" value="PDZ"/>
</dbReference>
<evidence type="ECO:0000256" key="2">
    <source>
        <dbReference type="ARBA" id="ARBA00022670"/>
    </source>
</evidence>
<dbReference type="InterPro" id="IPR005151">
    <property type="entry name" value="Tail-specific_protease"/>
</dbReference>
<feature type="domain" description="PDZ" evidence="6">
    <location>
        <begin position="87"/>
        <end position="135"/>
    </location>
</feature>
<evidence type="ECO:0000256" key="5">
    <source>
        <dbReference type="RuleBase" id="RU004404"/>
    </source>
</evidence>
<keyword evidence="4 5" id="KW-0720">Serine protease</keyword>
<dbReference type="SMART" id="SM00245">
    <property type="entry name" value="TSPc"/>
    <property type="match status" value="1"/>
</dbReference>
<keyword evidence="2 5" id="KW-0645">Protease</keyword>